<name>A0ACC1RR61_9HYPO</name>
<dbReference type="EMBL" id="JANRMS010002101">
    <property type="protein sequence ID" value="KAJ3524316.1"/>
    <property type="molecule type" value="Genomic_DNA"/>
</dbReference>
<organism evidence="1 2">
    <name type="scientific">Fusarium decemcellulare</name>
    <dbReference type="NCBI Taxonomy" id="57161"/>
    <lineage>
        <taxon>Eukaryota</taxon>
        <taxon>Fungi</taxon>
        <taxon>Dikarya</taxon>
        <taxon>Ascomycota</taxon>
        <taxon>Pezizomycotina</taxon>
        <taxon>Sordariomycetes</taxon>
        <taxon>Hypocreomycetidae</taxon>
        <taxon>Hypocreales</taxon>
        <taxon>Nectriaceae</taxon>
        <taxon>Fusarium</taxon>
        <taxon>Fusarium decemcellulare species complex</taxon>
    </lineage>
</organism>
<protein>
    <submittedName>
        <fullName evidence="1">Uncharacterized protein</fullName>
    </submittedName>
</protein>
<sequence length="371" mass="41195">MNEPPVWFSGSKEATDDDAAECLDTRVDYTASPGWSGTNNPSIPATGAMPRIYALMICPFLSDRPITNRYDNERLIVEALNSPPKSSNMANEEVNDRYKYDPSMAAAIIFIVTFALSGLYHTFQVFRLRSWYFIPFIVGCAVEAIGYGGRAVNASEDSGQWSQGPYIIQALLLLLGPPFYAASIYMVLGRLIRLLEADRYSMIKLKWLTKIFLFGDVASIAAQAIGGASLASANSASDRDRGETIIIAGLAVQLIFFGFFMIVAIVFHRRIHRKPTNASLKLRSPWQKLLVVLYGSSALIMVRSIFRVIEYVMGEDGVLMANEVYLYVFDATLMLLVSVSFNIFHPSAIINKQSMQAVYSTDSENQLDSMS</sequence>
<evidence type="ECO:0000313" key="2">
    <source>
        <dbReference type="Proteomes" id="UP001148629"/>
    </source>
</evidence>
<comment type="caution">
    <text evidence="1">The sequence shown here is derived from an EMBL/GenBank/DDBJ whole genome shotgun (WGS) entry which is preliminary data.</text>
</comment>
<accession>A0ACC1RR61</accession>
<proteinExistence type="predicted"/>
<keyword evidence="2" id="KW-1185">Reference proteome</keyword>
<reference evidence="1" key="1">
    <citation type="submission" date="2022-08" db="EMBL/GenBank/DDBJ databases">
        <title>Genome Sequence of Fusarium decemcellulare.</title>
        <authorList>
            <person name="Buettner E."/>
        </authorList>
    </citation>
    <scope>NUCLEOTIDE SEQUENCE</scope>
    <source>
        <strain evidence="1">Babe19</strain>
    </source>
</reference>
<evidence type="ECO:0000313" key="1">
    <source>
        <dbReference type="EMBL" id="KAJ3524316.1"/>
    </source>
</evidence>
<gene>
    <name evidence="1" type="ORF">NM208_g12104</name>
</gene>
<dbReference type="Proteomes" id="UP001148629">
    <property type="component" value="Unassembled WGS sequence"/>
</dbReference>